<dbReference type="GO" id="GO:0005886">
    <property type="term" value="C:plasma membrane"/>
    <property type="evidence" value="ECO:0007669"/>
    <property type="project" value="UniProtKB-SubCell"/>
</dbReference>
<dbReference type="GO" id="GO:0022904">
    <property type="term" value="P:respiratory electron transport chain"/>
    <property type="evidence" value="ECO:0007669"/>
    <property type="project" value="InterPro"/>
</dbReference>
<evidence type="ECO:0000313" key="16">
    <source>
        <dbReference type="Proteomes" id="UP000236742"/>
    </source>
</evidence>
<feature type="transmembrane region" description="Helical" evidence="13">
    <location>
        <begin position="51"/>
        <end position="71"/>
    </location>
</feature>
<dbReference type="InterPro" id="IPR011577">
    <property type="entry name" value="Cyt_b561_bac/Ni-Hgenase"/>
</dbReference>
<dbReference type="GO" id="GO:0046872">
    <property type="term" value="F:metal ion binding"/>
    <property type="evidence" value="ECO:0007669"/>
    <property type="project" value="UniProtKB-KW"/>
</dbReference>
<keyword evidence="16" id="KW-1185">Reference proteome</keyword>
<dbReference type="GO" id="GO:0009055">
    <property type="term" value="F:electron transfer activity"/>
    <property type="evidence" value="ECO:0007669"/>
    <property type="project" value="InterPro"/>
</dbReference>
<feature type="domain" description="Cytochrome b561 bacterial/Ni-hydrogenase" evidence="14">
    <location>
        <begin position="12"/>
        <end position="178"/>
    </location>
</feature>
<evidence type="ECO:0000256" key="13">
    <source>
        <dbReference type="SAM" id="Phobius"/>
    </source>
</evidence>
<evidence type="ECO:0000256" key="9">
    <source>
        <dbReference type="ARBA" id="ARBA00022989"/>
    </source>
</evidence>
<keyword evidence="11 13" id="KW-0472">Membrane</keyword>
<sequence>MMSGTLVNTPNRFGLITRLLHWATAIAVLGLLVLGTYIARMQVNLSNLWLFGLHKSIGVTALLLTLLRIAWHIWTPPPPPLPDARWRIALARAVHRAIYALLLLTPIFGWAASSATGLDVVVFNRWTLPAMAPVSEAWETALFLIHRVLATTLAVLIVVHVAGALTRRDGTLWRMIWGRPVPPHGA</sequence>
<accession>A0A1H5Z4E4</accession>
<dbReference type="InterPro" id="IPR016174">
    <property type="entry name" value="Di-haem_cyt_TM"/>
</dbReference>
<evidence type="ECO:0000259" key="14">
    <source>
        <dbReference type="Pfam" id="PF01292"/>
    </source>
</evidence>
<dbReference type="PANTHER" id="PTHR30529:SF1">
    <property type="entry name" value="CYTOCHROME B561 HOMOLOG 2"/>
    <property type="match status" value="1"/>
</dbReference>
<evidence type="ECO:0000256" key="12">
    <source>
        <dbReference type="ARBA" id="ARBA00037975"/>
    </source>
</evidence>
<evidence type="ECO:0000256" key="10">
    <source>
        <dbReference type="ARBA" id="ARBA00023004"/>
    </source>
</evidence>
<feature type="transmembrane region" description="Helical" evidence="13">
    <location>
        <begin position="20"/>
        <end position="39"/>
    </location>
</feature>
<dbReference type="AlphaFoldDB" id="A0A1H5Z4E4"/>
<comment type="cofactor">
    <cofactor evidence="1">
        <name>heme b</name>
        <dbReference type="ChEBI" id="CHEBI:60344"/>
    </cofactor>
</comment>
<evidence type="ECO:0000256" key="11">
    <source>
        <dbReference type="ARBA" id="ARBA00023136"/>
    </source>
</evidence>
<evidence type="ECO:0000256" key="3">
    <source>
        <dbReference type="ARBA" id="ARBA00022448"/>
    </source>
</evidence>
<keyword evidence="5" id="KW-0349">Heme</keyword>
<keyword evidence="4" id="KW-1003">Cell membrane</keyword>
<feature type="transmembrane region" description="Helical" evidence="13">
    <location>
        <begin position="97"/>
        <end position="123"/>
    </location>
</feature>
<keyword evidence="8" id="KW-0249">Electron transport</keyword>
<keyword evidence="9 13" id="KW-1133">Transmembrane helix</keyword>
<evidence type="ECO:0000256" key="2">
    <source>
        <dbReference type="ARBA" id="ARBA00004651"/>
    </source>
</evidence>
<evidence type="ECO:0000256" key="1">
    <source>
        <dbReference type="ARBA" id="ARBA00001970"/>
    </source>
</evidence>
<proteinExistence type="inferred from homology"/>
<keyword evidence="7" id="KW-0479">Metal-binding</keyword>
<dbReference type="Proteomes" id="UP000236742">
    <property type="component" value="Unassembled WGS sequence"/>
</dbReference>
<evidence type="ECO:0000256" key="4">
    <source>
        <dbReference type="ARBA" id="ARBA00022475"/>
    </source>
</evidence>
<protein>
    <submittedName>
        <fullName evidence="15">Cytochrome b561</fullName>
    </submittedName>
</protein>
<evidence type="ECO:0000256" key="8">
    <source>
        <dbReference type="ARBA" id="ARBA00022982"/>
    </source>
</evidence>
<evidence type="ECO:0000256" key="5">
    <source>
        <dbReference type="ARBA" id="ARBA00022617"/>
    </source>
</evidence>
<name>A0A1H5Z4E4_9RHOB</name>
<evidence type="ECO:0000256" key="7">
    <source>
        <dbReference type="ARBA" id="ARBA00022723"/>
    </source>
</evidence>
<gene>
    <name evidence="15" type="ORF">SAMN05421751_1275</name>
</gene>
<organism evidence="15 16">
    <name type="scientific">Jhaorihella thermophila</name>
    <dbReference type="NCBI Taxonomy" id="488547"/>
    <lineage>
        <taxon>Bacteria</taxon>
        <taxon>Pseudomonadati</taxon>
        <taxon>Pseudomonadota</taxon>
        <taxon>Alphaproteobacteria</taxon>
        <taxon>Rhodobacterales</taxon>
        <taxon>Paracoccaceae</taxon>
        <taxon>Jhaorihella</taxon>
    </lineage>
</organism>
<dbReference type="GO" id="GO:0020037">
    <property type="term" value="F:heme binding"/>
    <property type="evidence" value="ECO:0007669"/>
    <property type="project" value="TreeGrafter"/>
</dbReference>
<comment type="subcellular location">
    <subcellularLocation>
        <location evidence="2">Cell membrane</location>
        <topology evidence="2">Multi-pass membrane protein</topology>
    </subcellularLocation>
</comment>
<reference evidence="15 16" key="1">
    <citation type="submission" date="2016-10" db="EMBL/GenBank/DDBJ databases">
        <authorList>
            <person name="de Groot N.N."/>
        </authorList>
    </citation>
    <scope>NUCLEOTIDE SEQUENCE [LARGE SCALE GENOMIC DNA]</scope>
    <source>
        <strain evidence="15 16">DSM 23413</strain>
    </source>
</reference>
<dbReference type="Gene3D" id="1.20.950.20">
    <property type="entry name" value="Transmembrane di-heme cytochromes, Chain C"/>
    <property type="match status" value="1"/>
</dbReference>
<keyword evidence="3" id="KW-0813">Transport</keyword>
<dbReference type="EMBL" id="FNVD01000027">
    <property type="protein sequence ID" value="SEG30236.1"/>
    <property type="molecule type" value="Genomic_DNA"/>
</dbReference>
<dbReference type="SUPFAM" id="SSF81342">
    <property type="entry name" value="Transmembrane di-heme cytochromes"/>
    <property type="match status" value="1"/>
</dbReference>
<evidence type="ECO:0000313" key="15">
    <source>
        <dbReference type="EMBL" id="SEG30236.1"/>
    </source>
</evidence>
<keyword evidence="6 13" id="KW-0812">Transmembrane</keyword>
<dbReference type="PANTHER" id="PTHR30529">
    <property type="entry name" value="CYTOCHROME B561"/>
    <property type="match status" value="1"/>
</dbReference>
<comment type="similarity">
    <text evidence="12">Belongs to the cytochrome b561 family.</text>
</comment>
<keyword evidence="10" id="KW-0408">Iron</keyword>
<dbReference type="InterPro" id="IPR052168">
    <property type="entry name" value="Cytochrome_b561_oxidase"/>
</dbReference>
<dbReference type="Pfam" id="PF01292">
    <property type="entry name" value="Ni_hydr_CYTB"/>
    <property type="match status" value="1"/>
</dbReference>
<evidence type="ECO:0000256" key="6">
    <source>
        <dbReference type="ARBA" id="ARBA00022692"/>
    </source>
</evidence>
<feature type="transmembrane region" description="Helical" evidence="13">
    <location>
        <begin position="143"/>
        <end position="165"/>
    </location>
</feature>
<dbReference type="RefSeq" id="WP_104009276.1">
    <property type="nucleotide sequence ID" value="NZ_FNVD01000027.1"/>
</dbReference>